<keyword evidence="2" id="KW-1185">Reference proteome</keyword>
<evidence type="ECO:0008006" key="3">
    <source>
        <dbReference type="Google" id="ProtNLM"/>
    </source>
</evidence>
<reference evidence="1 2" key="1">
    <citation type="journal article" date="2020" name="Int. J. Syst. Evol. Microbiol.">
        <title>Novel acetic acid bacteria from cider fermentations: Acetobacter conturbans sp. nov. and Acetobacter fallax sp. nov.</title>
        <authorList>
            <person name="Sombolestani A.S."/>
            <person name="Cleenwerck I."/>
            <person name="Cnockaert M."/>
            <person name="Borremans W."/>
            <person name="Wieme A.D."/>
            <person name="De Vuyst L."/>
            <person name="Vandamme P."/>
        </authorList>
    </citation>
    <scope>NUCLEOTIDE SEQUENCE [LARGE SCALE GENOMIC DNA]</scope>
    <source>
        <strain evidence="1 2">LMG 1637</strain>
    </source>
</reference>
<accession>A0ABX0KBY9</accession>
<dbReference type="EMBL" id="WOSW01000035">
    <property type="protein sequence ID" value="NHO33676.1"/>
    <property type="molecule type" value="Genomic_DNA"/>
</dbReference>
<protein>
    <recommendedName>
        <fullName evidence="3">Glycosyl transferase</fullName>
    </recommendedName>
</protein>
<evidence type="ECO:0000313" key="1">
    <source>
        <dbReference type="EMBL" id="NHO33676.1"/>
    </source>
</evidence>
<name>A0ABX0KBY9_9PROT</name>
<dbReference type="Proteomes" id="UP000615326">
    <property type="component" value="Unassembled WGS sequence"/>
</dbReference>
<dbReference type="RefSeq" id="WP_173578167.1">
    <property type="nucleotide sequence ID" value="NZ_WOSW01000035.1"/>
</dbReference>
<gene>
    <name evidence="1" type="ORF">GOB84_14165</name>
</gene>
<sequence length="309" mass="36124">MRCVILFRTHVWDDFVFRQFIKARDSSPFEIVILANNTNGLCPPIDGLPFVTFQVSDFRKLGLASGIEGDSTWYNADYPLYYYTSLFPDYDYYILWEYDVVVQADLPALMLEVAQEKKDVIAKTVDDPFHDCDYLYSIEGVYLKEDVEKTYFPFSIFSRRAVAELFSRRLFLSDRLNFGDIKVWPHAELFMGTELRASDLSLAQLSRYGKADFFSHYPPLFEGDIDQMKEQQFLHPVLDVERYLASVIRYEGRPGRFFNPMSNFHKTLRRFPASLYGQRLYAALIARARKLSGLLEQKLRGNRPNPRHS</sequence>
<proteinExistence type="predicted"/>
<comment type="caution">
    <text evidence="1">The sequence shown here is derived from an EMBL/GenBank/DDBJ whole genome shotgun (WGS) entry which is preliminary data.</text>
</comment>
<evidence type="ECO:0000313" key="2">
    <source>
        <dbReference type="Proteomes" id="UP000615326"/>
    </source>
</evidence>
<organism evidence="1 2">
    <name type="scientific">Acetobacter fallax</name>
    <dbReference type="NCBI Taxonomy" id="1737473"/>
    <lineage>
        <taxon>Bacteria</taxon>
        <taxon>Pseudomonadati</taxon>
        <taxon>Pseudomonadota</taxon>
        <taxon>Alphaproteobacteria</taxon>
        <taxon>Acetobacterales</taxon>
        <taxon>Acetobacteraceae</taxon>
        <taxon>Acetobacter</taxon>
    </lineage>
</organism>